<dbReference type="FunCoup" id="E5A166">
    <property type="interactions" value="327"/>
</dbReference>
<feature type="transmembrane region" description="Helical" evidence="10">
    <location>
        <begin position="333"/>
        <end position="355"/>
    </location>
</feature>
<evidence type="ECO:0000256" key="6">
    <source>
        <dbReference type="ARBA" id="ARBA00023002"/>
    </source>
</evidence>
<comment type="similarity">
    <text evidence="2">Belongs to the ferric reductase (FRE) family.</text>
</comment>
<evidence type="ECO:0000256" key="1">
    <source>
        <dbReference type="ARBA" id="ARBA00004141"/>
    </source>
</evidence>
<evidence type="ECO:0000256" key="7">
    <source>
        <dbReference type="ARBA" id="ARBA00023065"/>
    </source>
</evidence>
<dbReference type="EMBL" id="FP929131">
    <property type="protein sequence ID" value="CBX97522.1"/>
    <property type="molecule type" value="Genomic_DNA"/>
</dbReference>
<dbReference type="GO" id="GO:0006826">
    <property type="term" value="P:iron ion transport"/>
    <property type="evidence" value="ECO:0007669"/>
    <property type="project" value="TreeGrafter"/>
</dbReference>
<dbReference type="eggNOG" id="KOG0039">
    <property type="taxonomic scope" value="Eukaryota"/>
</dbReference>
<keyword evidence="3" id="KW-0813">Transport</keyword>
<keyword evidence="4 10" id="KW-0812">Transmembrane</keyword>
<dbReference type="HOGENOM" id="CLU_010365_1_0_1"/>
<evidence type="ECO:0000256" key="8">
    <source>
        <dbReference type="ARBA" id="ARBA00023136"/>
    </source>
</evidence>
<protein>
    <submittedName>
        <fullName evidence="12">Similar to ferric-chelate reductase</fullName>
    </submittedName>
</protein>
<dbReference type="Pfam" id="PF01794">
    <property type="entry name" value="Ferric_reduct"/>
    <property type="match status" value="1"/>
</dbReference>
<keyword evidence="7" id="KW-0406">Ion transport</keyword>
<dbReference type="InterPro" id="IPR051410">
    <property type="entry name" value="Ferric/Cupric_Reductase"/>
</dbReference>
<comment type="subcellular location">
    <subcellularLocation>
        <location evidence="1">Membrane</location>
        <topology evidence="1">Multi-pass membrane protein</topology>
    </subcellularLocation>
</comment>
<evidence type="ECO:0000256" key="2">
    <source>
        <dbReference type="ARBA" id="ARBA00006278"/>
    </source>
</evidence>
<evidence type="ECO:0000259" key="11">
    <source>
        <dbReference type="PROSITE" id="PS51384"/>
    </source>
</evidence>
<dbReference type="InterPro" id="IPR017927">
    <property type="entry name" value="FAD-bd_FR_type"/>
</dbReference>
<evidence type="ECO:0000313" key="12">
    <source>
        <dbReference type="EMBL" id="CBX97522.1"/>
    </source>
</evidence>
<evidence type="ECO:0000256" key="3">
    <source>
        <dbReference type="ARBA" id="ARBA00022448"/>
    </source>
</evidence>
<evidence type="ECO:0000256" key="10">
    <source>
        <dbReference type="SAM" id="Phobius"/>
    </source>
</evidence>
<dbReference type="PROSITE" id="PS51384">
    <property type="entry name" value="FAD_FR"/>
    <property type="match status" value="1"/>
</dbReference>
<dbReference type="VEuPathDB" id="FungiDB:LEMA_P106530.1"/>
<sequence>MTDHAEAGGGRPDDTDSWLSKKVQSCTSNLRITSLYLCYDEYCQDDAFKAESIDEQSRWCNEHTNVTLPDYHSVVNRWKSSHPRDVTRLSAEDAFKWPVPVLGEVVVPDASFFERAFTTIEAAFQAYDLHLVYGWYMYYFWAAVVTVGVGTRLMSLFYNLGHKDHNNQPDGSYGTTTNGLTFLQTWLKQHITTPATFGNRCARPYGWCTIPPRIQSLTVFAFVAFNIILCCCSYRLTDGNLYWPKKSAQLLRFVSDRTGIVALANLPLVWLFGMRNDFLMWLTGWGFGTYNAFHKWAARIATLQAVIHSVGYTVMIIQSGGWSHFLGYWSKHYFWNGEVATVAMCALVALSFYGIRRAHYEVFLITHIIISIAALWSMYYHVEIFTAGEWNIFIWPCVIIWIADRAIRLGRILLFNRNPFNTMATVSYEASSNLVRMEVKADTALILPNPGTYYFVHVLNDVRYAHQSHPFTLAYNSANVSATPLSPISSRPTPHRTWSAEWNESDALLATCKAKAASKLVFLIRPYDGFTLRLKSTCLLHPKKLKVLVEGPYGQTAPLHNFHSVLFVVGGTGIAVALSHLAHLLSCKSHVQTVKVVWAVREHAFFASVLQDLKSLLGDERVEMDVHITRDDQAKDVVVGEVFKCIKRKTNRPDVHNVVKESAQDAGRASLAVVACGPALMADQARRASVEMLSQGHVGIEYFEESFKW</sequence>
<dbReference type="SUPFAM" id="SSF52343">
    <property type="entry name" value="Ferredoxin reductase-like, C-terminal NADP-linked domain"/>
    <property type="match status" value="1"/>
</dbReference>
<keyword evidence="9" id="KW-0325">Glycoprotein</keyword>
<dbReference type="GO" id="GO:0000293">
    <property type="term" value="F:ferric-chelate reductase activity"/>
    <property type="evidence" value="ECO:0007669"/>
    <property type="project" value="TreeGrafter"/>
</dbReference>
<feature type="transmembrane region" description="Helical" evidence="10">
    <location>
        <begin position="214"/>
        <end position="234"/>
    </location>
</feature>
<proteinExistence type="inferred from homology"/>
<feature type="transmembrane region" description="Helical" evidence="10">
    <location>
        <begin position="362"/>
        <end position="382"/>
    </location>
</feature>
<dbReference type="GO" id="GO:0006879">
    <property type="term" value="P:intracellular iron ion homeostasis"/>
    <property type="evidence" value="ECO:0007669"/>
    <property type="project" value="TreeGrafter"/>
</dbReference>
<dbReference type="SFLD" id="SFLDS00052">
    <property type="entry name" value="Ferric_Reductase_Domain"/>
    <property type="match status" value="1"/>
</dbReference>
<dbReference type="InterPro" id="IPR013121">
    <property type="entry name" value="Fe_red_NAD-bd_6"/>
</dbReference>
<dbReference type="GO" id="GO:0005886">
    <property type="term" value="C:plasma membrane"/>
    <property type="evidence" value="ECO:0007669"/>
    <property type="project" value="TreeGrafter"/>
</dbReference>
<dbReference type="PANTHER" id="PTHR32361">
    <property type="entry name" value="FERRIC/CUPRIC REDUCTASE TRANSMEMBRANE COMPONENT"/>
    <property type="match status" value="1"/>
</dbReference>
<dbReference type="Gene3D" id="3.40.50.80">
    <property type="entry name" value="Nucleotide-binding domain of ferredoxin-NADP reductase (FNR) module"/>
    <property type="match status" value="1"/>
</dbReference>
<organism evidence="13">
    <name type="scientific">Leptosphaeria maculans (strain JN3 / isolate v23.1.3 / race Av1-4-5-6-7-8)</name>
    <name type="common">Blackleg fungus</name>
    <name type="synonym">Phoma lingam</name>
    <dbReference type="NCBI Taxonomy" id="985895"/>
    <lineage>
        <taxon>Eukaryota</taxon>
        <taxon>Fungi</taxon>
        <taxon>Dikarya</taxon>
        <taxon>Ascomycota</taxon>
        <taxon>Pezizomycotina</taxon>
        <taxon>Dothideomycetes</taxon>
        <taxon>Pleosporomycetidae</taxon>
        <taxon>Pleosporales</taxon>
        <taxon>Pleosporineae</taxon>
        <taxon>Leptosphaeriaceae</taxon>
        <taxon>Plenodomus</taxon>
        <taxon>Plenodomus lingam/Leptosphaeria maculans species complex</taxon>
    </lineage>
</organism>
<evidence type="ECO:0000256" key="9">
    <source>
        <dbReference type="ARBA" id="ARBA00023180"/>
    </source>
</evidence>
<dbReference type="PANTHER" id="PTHR32361:SF9">
    <property type="entry name" value="FERRIC REDUCTASE TRANSMEMBRANE COMPONENT 3-RELATED"/>
    <property type="match status" value="1"/>
</dbReference>
<dbReference type="OrthoDB" id="167398at2759"/>
<keyword evidence="5 10" id="KW-1133">Transmembrane helix</keyword>
<gene>
    <name evidence="12" type="ORF">LEMA_P106530.1</name>
</gene>
<dbReference type="Proteomes" id="UP000002668">
    <property type="component" value="Genome"/>
</dbReference>
<dbReference type="SFLD" id="SFLDG01168">
    <property type="entry name" value="Ferric_reductase_subgroup_(FRE"/>
    <property type="match status" value="1"/>
</dbReference>
<reference evidence="13" key="1">
    <citation type="journal article" date="2011" name="Nat. Commun.">
        <title>Effector diversification within compartments of the Leptosphaeria maculans genome affected by Repeat-Induced Point mutations.</title>
        <authorList>
            <person name="Rouxel T."/>
            <person name="Grandaubert J."/>
            <person name="Hane J.K."/>
            <person name="Hoede C."/>
            <person name="van de Wouw A.P."/>
            <person name="Couloux A."/>
            <person name="Dominguez V."/>
            <person name="Anthouard V."/>
            <person name="Bally P."/>
            <person name="Bourras S."/>
            <person name="Cozijnsen A.J."/>
            <person name="Ciuffetti L.M."/>
            <person name="Degrave A."/>
            <person name="Dilmaghani A."/>
            <person name="Duret L."/>
            <person name="Fudal I."/>
            <person name="Goodwin S.B."/>
            <person name="Gout L."/>
            <person name="Glaser N."/>
            <person name="Linglin J."/>
            <person name="Kema G.H.J."/>
            <person name="Lapalu N."/>
            <person name="Lawrence C.B."/>
            <person name="May K."/>
            <person name="Meyer M."/>
            <person name="Ollivier B."/>
            <person name="Poulain J."/>
            <person name="Schoch C.L."/>
            <person name="Simon A."/>
            <person name="Spatafora J.W."/>
            <person name="Stachowiak A."/>
            <person name="Turgeon B.G."/>
            <person name="Tyler B.M."/>
            <person name="Vincent D."/>
            <person name="Weissenbach J."/>
            <person name="Amselem J."/>
            <person name="Quesneville H."/>
            <person name="Oliver R.P."/>
            <person name="Wincker P."/>
            <person name="Balesdent M.-H."/>
            <person name="Howlett B.J."/>
        </authorList>
    </citation>
    <scope>NUCLEOTIDE SEQUENCE [LARGE SCALE GENOMIC DNA]</scope>
    <source>
        <strain evidence="13">JN3 / isolate v23.1.3 / race Av1-4-5-6-7-8</strain>
    </source>
</reference>
<dbReference type="STRING" id="985895.E5A166"/>
<evidence type="ECO:0000313" key="13">
    <source>
        <dbReference type="Proteomes" id="UP000002668"/>
    </source>
</evidence>
<evidence type="ECO:0000256" key="4">
    <source>
        <dbReference type="ARBA" id="ARBA00022692"/>
    </source>
</evidence>
<dbReference type="InterPro" id="IPR013130">
    <property type="entry name" value="Fe3_Rdtase_TM_dom"/>
</dbReference>
<dbReference type="InterPro" id="IPR039261">
    <property type="entry name" value="FNR_nucleotide-bd"/>
</dbReference>
<dbReference type="Pfam" id="PF08030">
    <property type="entry name" value="NAD_binding_6"/>
    <property type="match status" value="1"/>
</dbReference>
<accession>E5A166</accession>
<keyword evidence="6" id="KW-0560">Oxidoreductase</keyword>
<name>E5A166_LEPMJ</name>
<feature type="domain" description="FAD-binding FR-type" evidence="11">
    <location>
        <begin position="417"/>
        <end position="559"/>
    </location>
</feature>
<dbReference type="InParanoid" id="E5A166"/>
<dbReference type="GO" id="GO:0015677">
    <property type="term" value="P:copper ion import"/>
    <property type="evidence" value="ECO:0007669"/>
    <property type="project" value="TreeGrafter"/>
</dbReference>
<keyword evidence="13" id="KW-1185">Reference proteome</keyword>
<feature type="transmembrane region" description="Helical" evidence="10">
    <location>
        <begin position="138"/>
        <end position="158"/>
    </location>
</feature>
<dbReference type="OMA" id="GWYMYYF"/>
<dbReference type="AlphaFoldDB" id="E5A166"/>
<keyword evidence="8 10" id="KW-0472">Membrane</keyword>
<evidence type="ECO:0000256" key="5">
    <source>
        <dbReference type="ARBA" id="ARBA00022989"/>
    </source>
</evidence>
<dbReference type="CDD" id="cd06186">
    <property type="entry name" value="NOX_Duox_like_FAD_NADP"/>
    <property type="match status" value="1"/>
</dbReference>
<feature type="transmembrane region" description="Helical" evidence="10">
    <location>
        <begin position="305"/>
        <end position="327"/>
    </location>
</feature>